<proteinExistence type="inferred from homology"/>
<dbReference type="InterPro" id="IPR025857">
    <property type="entry name" value="MacB_PCD"/>
</dbReference>
<feature type="domain" description="ABC3 transporter permease C-terminal" evidence="9">
    <location>
        <begin position="233"/>
        <end position="351"/>
    </location>
</feature>
<keyword evidence="12" id="KW-1185">Reference proteome</keyword>
<dbReference type="GO" id="GO:0005886">
    <property type="term" value="C:plasma membrane"/>
    <property type="evidence" value="ECO:0007669"/>
    <property type="project" value="UniProtKB-SubCell"/>
</dbReference>
<evidence type="ECO:0000259" key="10">
    <source>
        <dbReference type="Pfam" id="PF12704"/>
    </source>
</evidence>
<dbReference type="GO" id="GO:0022857">
    <property type="term" value="F:transmembrane transporter activity"/>
    <property type="evidence" value="ECO:0007669"/>
    <property type="project" value="TreeGrafter"/>
</dbReference>
<sequence>MISYAFKALFANKLKTFLIILSLIFSIVSIFLISSISNGVISMYSSMLKSDGDIIVTQAKISDTFFSNVNINLVEKINNLKDIKDTSAMTVGASPVEKLPIVAVYGVTKNRFKNYTLIAGSNPSKNEVIIGKSIFEQLSNKNEIQIANKTFKISGVFKSEIGFENGGVVLNIDEAGEIFNKSASMILINTTLNANIENIIKEIKNLSDEIDVKSTQNFVDNYNQFKIIKTSSNVISFIAFSMGLLGIVSLMSITINQRKAEFGIKRALGIKTSKIVYSIMVESFLLGVFSFISALIISNVTLYFVKNAKSLQGYVNGEISVELAFYIFVTSILMAIIGSIIPALNAAKTDPVELIQGNKI</sequence>
<evidence type="ECO:0000256" key="4">
    <source>
        <dbReference type="ARBA" id="ARBA00022989"/>
    </source>
</evidence>
<feature type="coiled-coil region" evidence="7">
    <location>
        <begin position="189"/>
        <end position="216"/>
    </location>
</feature>
<feature type="domain" description="MacB-like periplasmic core" evidence="10">
    <location>
        <begin position="16"/>
        <end position="205"/>
    </location>
</feature>
<keyword evidence="4 8" id="KW-1133">Transmembrane helix</keyword>
<dbReference type="InterPro" id="IPR003838">
    <property type="entry name" value="ABC3_permease_C"/>
</dbReference>
<evidence type="ECO:0000259" key="9">
    <source>
        <dbReference type="Pfam" id="PF02687"/>
    </source>
</evidence>
<dbReference type="KEGG" id="adz:ADFLV_0593"/>
<evidence type="ECO:0000313" key="11">
    <source>
        <dbReference type="EMBL" id="QKF76651.1"/>
    </source>
</evidence>
<dbReference type="EMBL" id="CP053835">
    <property type="protein sequence ID" value="QKF76651.1"/>
    <property type="molecule type" value="Genomic_DNA"/>
</dbReference>
<evidence type="ECO:0000256" key="5">
    <source>
        <dbReference type="ARBA" id="ARBA00023136"/>
    </source>
</evidence>
<gene>
    <name evidence="11" type="ORF">ADFLV_0593</name>
</gene>
<dbReference type="PANTHER" id="PTHR30572">
    <property type="entry name" value="MEMBRANE COMPONENT OF TRANSPORTER-RELATED"/>
    <property type="match status" value="1"/>
</dbReference>
<evidence type="ECO:0000256" key="3">
    <source>
        <dbReference type="ARBA" id="ARBA00022692"/>
    </source>
</evidence>
<comment type="similarity">
    <text evidence="6">Belongs to the ABC-4 integral membrane protein family.</text>
</comment>
<evidence type="ECO:0000256" key="8">
    <source>
        <dbReference type="SAM" id="Phobius"/>
    </source>
</evidence>
<evidence type="ECO:0000256" key="2">
    <source>
        <dbReference type="ARBA" id="ARBA00022475"/>
    </source>
</evidence>
<evidence type="ECO:0000256" key="1">
    <source>
        <dbReference type="ARBA" id="ARBA00004651"/>
    </source>
</evidence>
<organism evidence="11 12">
    <name type="scientific">Arcobacter defluvii</name>
    <dbReference type="NCBI Taxonomy" id="873191"/>
    <lineage>
        <taxon>Bacteria</taxon>
        <taxon>Pseudomonadati</taxon>
        <taxon>Campylobacterota</taxon>
        <taxon>Epsilonproteobacteria</taxon>
        <taxon>Campylobacterales</taxon>
        <taxon>Arcobacteraceae</taxon>
        <taxon>Arcobacter</taxon>
    </lineage>
</organism>
<dbReference type="RefSeq" id="WP_129010454.1">
    <property type="nucleotide sequence ID" value="NZ_CP053835.1"/>
</dbReference>
<name>A0AAE7BEW8_9BACT</name>
<reference evidence="11 12" key="1">
    <citation type="submission" date="2020-05" db="EMBL/GenBank/DDBJ databases">
        <title>Complete genome sequencing of Campylobacter and Arcobacter type strains.</title>
        <authorList>
            <person name="Miller W.G."/>
            <person name="Yee E."/>
        </authorList>
    </citation>
    <scope>NUCLEOTIDE SEQUENCE [LARGE SCALE GENOMIC DNA]</scope>
    <source>
        <strain evidence="11 12">LMG 25694</strain>
    </source>
</reference>
<comment type="subcellular location">
    <subcellularLocation>
        <location evidence="1">Cell membrane</location>
        <topology evidence="1">Multi-pass membrane protein</topology>
    </subcellularLocation>
</comment>
<feature type="transmembrane region" description="Helical" evidence="8">
    <location>
        <begin position="275"/>
        <end position="302"/>
    </location>
</feature>
<keyword evidence="2" id="KW-1003">Cell membrane</keyword>
<evidence type="ECO:0000256" key="6">
    <source>
        <dbReference type="ARBA" id="ARBA00038076"/>
    </source>
</evidence>
<keyword evidence="7" id="KW-0175">Coiled coil</keyword>
<dbReference type="Pfam" id="PF12704">
    <property type="entry name" value="MacB_PCD"/>
    <property type="match status" value="1"/>
</dbReference>
<evidence type="ECO:0000256" key="7">
    <source>
        <dbReference type="SAM" id="Coils"/>
    </source>
</evidence>
<feature type="transmembrane region" description="Helical" evidence="8">
    <location>
        <begin position="234"/>
        <end position="255"/>
    </location>
</feature>
<dbReference type="Proteomes" id="UP000503313">
    <property type="component" value="Chromosome"/>
</dbReference>
<dbReference type="AlphaFoldDB" id="A0AAE7BEW8"/>
<protein>
    <submittedName>
        <fullName evidence="11">ABC transporter, permease protein</fullName>
    </submittedName>
</protein>
<dbReference type="InterPro" id="IPR050250">
    <property type="entry name" value="Macrolide_Exporter_MacB"/>
</dbReference>
<feature type="transmembrane region" description="Helical" evidence="8">
    <location>
        <begin position="17"/>
        <end position="41"/>
    </location>
</feature>
<dbReference type="PANTHER" id="PTHR30572:SF4">
    <property type="entry name" value="ABC TRANSPORTER PERMEASE YTRF"/>
    <property type="match status" value="1"/>
</dbReference>
<keyword evidence="5 8" id="KW-0472">Membrane</keyword>
<dbReference type="Pfam" id="PF02687">
    <property type="entry name" value="FtsX"/>
    <property type="match status" value="1"/>
</dbReference>
<keyword evidence="3 8" id="KW-0812">Transmembrane</keyword>
<evidence type="ECO:0000313" key="12">
    <source>
        <dbReference type="Proteomes" id="UP000503313"/>
    </source>
</evidence>
<feature type="transmembrane region" description="Helical" evidence="8">
    <location>
        <begin position="323"/>
        <end position="344"/>
    </location>
</feature>
<accession>A0AAE7BEW8</accession>